<gene>
    <name evidence="1" type="ORF">BAR1_07640</name>
</gene>
<dbReference type="AlphaFoldDB" id="A0A347UG32"/>
<sequence length="140" mass="16077">MKKTPQNLTGYNFGHPWYYVLGGEILSPKQIRAEVSAGNYQGYMAEEINAVDNKSEPHRSEALRAFKVKFTKDLAEDISRYRQIACAIRRDRAENPIFIEPDSCADNHTDISLKYAHIYNDFAHLFYIEDLLAQQGDLFG</sequence>
<evidence type="ECO:0000313" key="1">
    <source>
        <dbReference type="EMBL" id="AXX97810.1"/>
    </source>
</evidence>
<name>A0A347UG32_9RHOB</name>
<reference evidence="1 2" key="1">
    <citation type="submission" date="2018-09" db="EMBL/GenBank/DDBJ databases">
        <title>Profundibacter amoris BAR1 gen. nov., sp. nov., a new member of the Roseobacter clade isolated at Lokis Castle Vent Field on the Arctic Mid-Oceanic Ridge.</title>
        <authorList>
            <person name="Le Moine Bauer S."/>
            <person name="Sjoeberg A.G."/>
            <person name="L'Haridon S."/>
            <person name="Stokke R."/>
            <person name="Roalkvam I."/>
            <person name="Steen I.H."/>
            <person name="Dahle H."/>
        </authorList>
    </citation>
    <scope>NUCLEOTIDE SEQUENCE [LARGE SCALE GENOMIC DNA]</scope>
    <source>
        <strain evidence="1 2">BAR1</strain>
    </source>
</reference>
<evidence type="ECO:0000313" key="2">
    <source>
        <dbReference type="Proteomes" id="UP000261704"/>
    </source>
</evidence>
<accession>A0A347UG32</accession>
<dbReference type="EMBL" id="CP032125">
    <property type="protein sequence ID" value="AXX97810.1"/>
    <property type="molecule type" value="Genomic_DNA"/>
</dbReference>
<protein>
    <submittedName>
        <fullName evidence="1">Uncharacterized protein</fullName>
    </submittedName>
</protein>
<dbReference type="OrthoDB" id="7619538at2"/>
<dbReference type="Proteomes" id="UP000261704">
    <property type="component" value="Chromosome"/>
</dbReference>
<proteinExistence type="predicted"/>
<dbReference type="RefSeq" id="WP_118942467.1">
    <property type="nucleotide sequence ID" value="NZ_CP032125.1"/>
</dbReference>
<keyword evidence="2" id="KW-1185">Reference proteome</keyword>
<dbReference type="KEGG" id="pamo:BAR1_07640"/>
<organism evidence="1 2">
    <name type="scientific">Profundibacter amoris</name>
    <dbReference type="NCBI Taxonomy" id="2171755"/>
    <lineage>
        <taxon>Bacteria</taxon>
        <taxon>Pseudomonadati</taxon>
        <taxon>Pseudomonadota</taxon>
        <taxon>Alphaproteobacteria</taxon>
        <taxon>Rhodobacterales</taxon>
        <taxon>Paracoccaceae</taxon>
        <taxon>Profundibacter</taxon>
    </lineage>
</organism>